<dbReference type="EMBL" id="SWLB01000018">
    <property type="protein sequence ID" value="KAF3326978.1"/>
    <property type="molecule type" value="Genomic_DNA"/>
</dbReference>
<accession>A0A833QY12</accession>
<feature type="compositionally biased region" description="Basic residues" evidence="4">
    <location>
        <begin position="1"/>
        <end position="11"/>
    </location>
</feature>
<sequence length="177" mass="20344">MRNKRRRKKSSKLQEERRKSKSHSKHGSSRKPKDGDSSDSNMDATCYMVEVESEQEEFEFGYITHCGICDQKGNSWDMFECKECGSSHHPSCASPKAAIANHNDPRFDIYECPNCIYQQVQKEIRAKRIQGSSHKAQLGCKGYRKHFKAGMGRSPYATKSENRCRSKTRNSSRAWPI</sequence>
<proteinExistence type="predicted"/>
<comment type="caution">
    <text evidence="6">The sequence shown here is derived from an EMBL/GenBank/DDBJ whole genome shotgun (WGS) entry which is preliminary data.</text>
</comment>
<evidence type="ECO:0000256" key="3">
    <source>
        <dbReference type="ARBA" id="ARBA00022833"/>
    </source>
</evidence>
<feature type="region of interest" description="Disordered" evidence="4">
    <location>
        <begin position="156"/>
        <end position="177"/>
    </location>
</feature>
<organism evidence="6 7">
    <name type="scientific">Carex littledalei</name>
    <dbReference type="NCBI Taxonomy" id="544730"/>
    <lineage>
        <taxon>Eukaryota</taxon>
        <taxon>Viridiplantae</taxon>
        <taxon>Streptophyta</taxon>
        <taxon>Embryophyta</taxon>
        <taxon>Tracheophyta</taxon>
        <taxon>Spermatophyta</taxon>
        <taxon>Magnoliopsida</taxon>
        <taxon>Liliopsida</taxon>
        <taxon>Poales</taxon>
        <taxon>Cyperaceae</taxon>
        <taxon>Cyperoideae</taxon>
        <taxon>Cariceae</taxon>
        <taxon>Carex</taxon>
        <taxon>Carex subgen. Euthyceras</taxon>
    </lineage>
</organism>
<dbReference type="Proteomes" id="UP000623129">
    <property type="component" value="Unassembled WGS sequence"/>
</dbReference>
<keyword evidence="1" id="KW-0479">Metal-binding</keyword>
<feature type="region of interest" description="Disordered" evidence="4">
    <location>
        <begin position="1"/>
        <end position="42"/>
    </location>
</feature>
<feature type="compositionally biased region" description="Basic residues" evidence="4">
    <location>
        <begin position="19"/>
        <end position="30"/>
    </location>
</feature>
<name>A0A833QY12_9POAL</name>
<dbReference type="Pfam" id="PF00628">
    <property type="entry name" value="PHD"/>
    <property type="match status" value="1"/>
</dbReference>
<evidence type="ECO:0000313" key="6">
    <source>
        <dbReference type="EMBL" id="KAF3326978.1"/>
    </source>
</evidence>
<dbReference type="InterPro" id="IPR011011">
    <property type="entry name" value="Znf_FYVE_PHD"/>
</dbReference>
<dbReference type="AlphaFoldDB" id="A0A833QY12"/>
<evidence type="ECO:0000256" key="1">
    <source>
        <dbReference type="ARBA" id="ARBA00022723"/>
    </source>
</evidence>
<dbReference type="PROSITE" id="PS01359">
    <property type="entry name" value="ZF_PHD_1"/>
    <property type="match status" value="1"/>
</dbReference>
<evidence type="ECO:0000256" key="4">
    <source>
        <dbReference type="SAM" id="MobiDB-lite"/>
    </source>
</evidence>
<dbReference type="SUPFAM" id="SSF57903">
    <property type="entry name" value="FYVE/PHD zinc finger"/>
    <property type="match status" value="1"/>
</dbReference>
<dbReference type="InterPro" id="IPR019787">
    <property type="entry name" value="Znf_PHD-finger"/>
</dbReference>
<evidence type="ECO:0000259" key="5">
    <source>
        <dbReference type="SMART" id="SM00249"/>
    </source>
</evidence>
<keyword evidence="3" id="KW-0862">Zinc</keyword>
<gene>
    <name evidence="6" type="ORF">FCM35_KLT08608</name>
</gene>
<evidence type="ECO:0000256" key="2">
    <source>
        <dbReference type="ARBA" id="ARBA00022771"/>
    </source>
</evidence>
<feature type="domain" description="Zinc finger PHD-type" evidence="5">
    <location>
        <begin position="65"/>
        <end position="116"/>
    </location>
</feature>
<protein>
    <recommendedName>
        <fullName evidence="5">Zinc finger PHD-type domain-containing protein</fullName>
    </recommendedName>
</protein>
<dbReference type="SMART" id="SM00249">
    <property type="entry name" value="PHD"/>
    <property type="match status" value="1"/>
</dbReference>
<dbReference type="Gene3D" id="3.30.40.10">
    <property type="entry name" value="Zinc/RING finger domain, C3HC4 (zinc finger)"/>
    <property type="match status" value="1"/>
</dbReference>
<reference evidence="6" key="1">
    <citation type="submission" date="2020-01" db="EMBL/GenBank/DDBJ databases">
        <title>Genome sequence of Kobresia littledalei, the first chromosome-level genome in the family Cyperaceae.</title>
        <authorList>
            <person name="Qu G."/>
        </authorList>
    </citation>
    <scope>NUCLEOTIDE SEQUENCE</scope>
    <source>
        <strain evidence="6">C.B.Clarke</strain>
        <tissue evidence="6">Leaf</tissue>
    </source>
</reference>
<keyword evidence="7" id="KW-1185">Reference proteome</keyword>
<dbReference type="GO" id="GO:0008270">
    <property type="term" value="F:zinc ion binding"/>
    <property type="evidence" value="ECO:0007669"/>
    <property type="project" value="UniProtKB-KW"/>
</dbReference>
<dbReference type="InterPro" id="IPR013083">
    <property type="entry name" value="Znf_RING/FYVE/PHD"/>
</dbReference>
<dbReference type="InterPro" id="IPR019786">
    <property type="entry name" value="Zinc_finger_PHD-type_CS"/>
</dbReference>
<keyword evidence="2" id="KW-0863">Zinc-finger</keyword>
<evidence type="ECO:0000313" key="7">
    <source>
        <dbReference type="Proteomes" id="UP000623129"/>
    </source>
</evidence>
<dbReference type="InterPro" id="IPR001965">
    <property type="entry name" value="Znf_PHD"/>
</dbReference>